<comment type="pathway">
    <text evidence="3">Purine metabolism; purine nucleoside salvage.</text>
</comment>
<evidence type="ECO:0000259" key="4">
    <source>
        <dbReference type="Pfam" id="PF01048"/>
    </source>
</evidence>
<dbReference type="Proteomes" id="UP001144396">
    <property type="component" value="Unassembled WGS sequence"/>
</dbReference>
<dbReference type="EMBL" id="BSDP01000001">
    <property type="protein sequence ID" value="GLI28204.1"/>
    <property type="molecule type" value="Genomic_DNA"/>
</dbReference>
<dbReference type="GO" id="GO:0017061">
    <property type="term" value="F:S-methyl-5-thioadenosine phosphorylase activity"/>
    <property type="evidence" value="ECO:0007669"/>
    <property type="project" value="InterPro"/>
</dbReference>
<feature type="binding site" evidence="3">
    <location>
        <begin position="59"/>
        <end position="60"/>
    </location>
    <ligand>
        <name>phosphate</name>
        <dbReference type="ChEBI" id="CHEBI:43474"/>
    </ligand>
</feature>
<comment type="miscellaneous">
    <text evidence="3">Although this enzyme belongs to the family of MTA phosphorylases based on sequence homology, it lacks several conserved amino acids in the substrate binding pocket that confer specificity towards MTA.</text>
</comment>
<comment type="catalytic activity">
    <reaction evidence="3">
        <text>a purine D-ribonucleoside + phosphate = a purine nucleobase + alpha-D-ribose 1-phosphate</text>
        <dbReference type="Rhea" id="RHEA:19805"/>
        <dbReference type="ChEBI" id="CHEBI:26386"/>
        <dbReference type="ChEBI" id="CHEBI:43474"/>
        <dbReference type="ChEBI" id="CHEBI:57720"/>
        <dbReference type="ChEBI" id="CHEBI:142355"/>
        <dbReference type="EC" id="2.4.2.1"/>
    </reaction>
</comment>
<comment type="function">
    <text evidence="3">Purine nucleoside phosphorylase involved in purine salvage.</text>
</comment>
<dbReference type="Pfam" id="PF01048">
    <property type="entry name" value="PNP_UDP_1"/>
    <property type="match status" value="1"/>
</dbReference>
<comment type="subunit">
    <text evidence="3">Homohexamer. Dimer of a homotrimer.</text>
</comment>
<dbReference type="GO" id="GO:0006166">
    <property type="term" value="P:purine ribonucleoside salvage"/>
    <property type="evidence" value="ECO:0007669"/>
    <property type="project" value="UniProtKB-UniRule"/>
</dbReference>
<protein>
    <recommendedName>
        <fullName evidence="3">Purine nucleoside phosphorylase</fullName>
        <shortName evidence="3">PNP</shortName>
        <ecNumber evidence="3">2.4.2.1</ecNumber>
    </recommendedName>
</protein>
<feature type="binding site" evidence="3">
    <location>
        <position position="17"/>
    </location>
    <ligand>
        <name>phosphate</name>
        <dbReference type="ChEBI" id="CHEBI:43474"/>
    </ligand>
</feature>
<feature type="site" description="Important for substrate specificity" evidence="3">
    <location>
        <position position="229"/>
    </location>
</feature>
<organism evidence="5 6">
    <name type="scientific">Agromyces rhizosphaerae</name>
    <dbReference type="NCBI Taxonomy" id="88374"/>
    <lineage>
        <taxon>Bacteria</taxon>
        <taxon>Bacillati</taxon>
        <taxon>Actinomycetota</taxon>
        <taxon>Actinomycetes</taxon>
        <taxon>Micrococcales</taxon>
        <taxon>Microbacteriaceae</taxon>
        <taxon>Agromyces</taxon>
    </lineage>
</organism>
<dbReference type="RefSeq" id="WP_281885375.1">
    <property type="nucleotide sequence ID" value="NZ_BSDP01000001.1"/>
</dbReference>
<feature type="binding site" evidence="3">
    <location>
        <position position="191"/>
    </location>
    <ligand>
        <name>phosphate</name>
        <dbReference type="ChEBI" id="CHEBI:43474"/>
    </ligand>
</feature>
<comment type="caution">
    <text evidence="3">Lacks conserved residue(s) required for the propagation of feature annotation.</text>
</comment>
<keyword evidence="1 3" id="KW-0328">Glycosyltransferase</keyword>
<gene>
    <name evidence="5" type="ORF">ARHIZOSPH14_24460</name>
</gene>
<evidence type="ECO:0000256" key="2">
    <source>
        <dbReference type="ARBA" id="ARBA00022679"/>
    </source>
</evidence>
<reference evidence="5" key="1">
    <citation type="submission" date="2022-12" db="EMBL/GenBank/DDBJ databases">
        <title>Reference genome sequencing for broad-spectrum identification of bacterial and archaeal isolates by mass spectrometry.</title>
        <authorList>
            <person name="Sekiguchi Y."/>
            <person name="Tourlousse D.M."/>
        </authorList>
    </citation>
    <scope>NUCLEOTIDE SEQUENCE</scope>
    <source>
        <strain evidence="5">14</strain>
    </source>
</reference>
<sequence>MTATAAHGVEIGVIGGSGLYALLDHDEAQVVDIATPYGPPSGPLTIGELAGRRVAFLSRHGAGHVIPPHRLNFRANVWALASLGVRAIVTSAAVGGLVPEARPGRFALPDQFIDRTWGRHDTFFDGPSVQHLAAADPFDPELRRHAASAVAALGEDLMTEATTVVIQGPRFSTRAESRLFRSWGAHLVNMTQYPEVVLAAELGVGLVNLSFVTDTDAGDAAGEADAVDPQLVLDRMAAAEPRIRAAITAMVGAVPDDYTARQFVDPAAVAAVLAQAPVVA</sequence>
<dbReference type="GO" id="GO:0019509">
    <property type="term" value="P:L-methionine salvage from methylthioadenosine"/>
    <property type="evidence" value="ECO:0007669"/>
    <property type="project" value="TreeGrafter"/>
</dbReference>
<dbReference type="AlphaFoldDB" id="A0A9W6CWR4"/>
<comment type="similarity">
    <text evidence="3">Belongs to the PNP/MTAP phosphorylase family. MTAP subfamily.</text>
</comment>
<dbReference type="SUPFAM" id="SSF53167">
    <property type="entry name" value="Purine and uridine phosphorylases"/>
    <property type="match status" value="1"/>
</dbReference>
<dbReference type="InterPro" id="IPR000845">
    <property type="entry name" value="Nucleoside_phosphorylase_d"/>
</dbReference>
<dbReference type="InterPro" id="IPR035994">
    <property type="entry name" value="Nucleoside_phosphorylase_sf"/>
</dbReference>
<dbReference type="InterPro" id="IPR010044">
    <property type="entry name" value="MTAP"/>
</dbReference>
<keyword evidence="2 3" id="KW-0808">Transferase</keyword>
<feature type="domain" description="Nucleoside phosphorylase" evidence="4">
    <location>
        <begin position="10"/>
        <end position="250"/>
    </location>
</feature>
<dbReference type="GO" id="GO:0005829">
    <property type="term" value="C:cytosol"/>
    <property type="evidence" value="ECO:0007669"/>
    <property type="project" value="TreeGrafter"/>
</dbReference>
<evidence type="ECO:0000256" key="1">
    <source>
        <dbReference type="ARBA" id="ARBA00022676"/>
    </source>
</evidence>
<keyword evidence="6" id="KW-1185">Reference proteome</keyword>
<feature type="binding site" evidence="3">
    <location>
        <position position="190"/>
    </location>
    <ligand>
        <name>substrate</name>
    </ligand>
</feature>
<proteinExistence type="inferred from homology"/>
<evidence type="ECO:0000313" key="6">
    <source>
        <dbReference type="Proteomes" id="UP001144396"/>
    </source>
</evidence>
<dbReference type="Gene3D" id="3.40.50.1580">
    <property type="entry name" value="Nucleoside phosphorylase domain"/>
    <property type="match status" value="1"/>
</dbReference>
<name>A0A9W6CWR4_9MICO</name>
<dbReference type="PANTHER" id="PTHR42679:SF2">
    <property type="entry name" value="S-METHYL-5'-THIOADENOSINE PHOSPHORYLASE"/>
    <property type="match status" value="1"/>
</dbReference>
<dbReference type="HAMAP" id="MF_01963">
    <property type="entry name" value="MTAP"/>
    <property type="match status" value="1"/>
</dbReference>
<keyword evidence="3" id="KW-0660">Purine salvage</keyword>
<evidence type="ECO:0000313" key="5">
    <source>
        <dbReference type="EMBL" id="GLI28204.1"/>
    </source>
</evidence>
<dbReference type="PANTHER" id="PTHR42679">
    <property type="entry name" value="S-METHYL-5'-THIOADENOSINE PHOSPHORYLASE"/>
    <property type="match status" value="1"/>
</dbReference>
<feature type="site" description="Important for substrate specificity" evidence="3">
    <location>
        <position position="172"/>
    </location>
</feature>
<dbReference type="EC" id="2.4.2.1" evidence="3"/>
<accession>A0A9W6CWR4</accession>
<feature type="binding site" evidence="3">
    <location>
        <begin position="214"/>
        <end position="216"/>
    </location>
    <ligand>
        <name>substrate</name>
    </ligand>
</feature>
<evidence type="ECO:0000256" key="3">
    <source>
        <dbReference type="HAMAP-Rule" id="MF_01963"/>
    </source>
</evidence>
<comment type="caution">
    <text evidence="5">The sequence shown here is derived from an EMBL/GenBank/DDBJ whole genome shotgun (WGS) entry which is preliminary data.</text>
</comment>
<dbReference type="CDD" id="cd09010">
    <property type="entry name" value="MTAP_SsMTAPII_like_MTIP"/>
    <property type="match status" value="1"/>
</dbReference>